<comment type="similarity">
    <text evidence="1">Belongs to the carbohydrate kinase PfkB family.</text>
</comment>
<dbReference type="InterPro" id="IPR002173">
    <property type="entry name" value="Carboh/pur_kinase_PfkB_CS"/>
</dbReference>
<organism evidence="7 8">
    <name type="scientific">Sutcliffiella tianshenii</name>
    <dbReference type="NCBI Taxonomy" id="1463404"/>
    <lineage>
        <taxon>Bacteria</taxon>
        <taxon>Bacillati</taxon>
        <taxon>Bacillota</taxon>
        <taxon>Bacilli</taxon>
        <taxon>Bacillales</taxon>
        <taxon>Bacillaceae</taxon>
        <taxon>Sutcliffiella</taxon>
    </lineage>
</organism>
<evidence type="ECO:0000256" key="1">
    <source>
        <dbReference type="ARBA" id="ARBA00010688"/>
    </source>
</evidence>
<dbReference type="PROSITE" id="PS00584">
    <property type="entry name" value="PFKB_KINASES_2"/>
    <property type="match status" value="1"/>
</dbReference>
<evidence type="ECO:0000256" key="4">
    <source>
        <dbReference type="ARBA" id="ARBA00022777"/>
    </source>
</evidence>
<dbReference type="Gene3D" id="3.40.1190.20">
    <property type="match status" value="1"/>
</dbReference>
<keyword evidence="5" id="KW-0067">ATP-binding</keyword>
<dbReference type="EMBL" id="JAFBED010000004">
    <property type="protein sequence ID" value="MBM7620510.1"/>
    <property type="molecule type" value="Genomic_DNA"/>
</dbReference>
<evidence type="ECO:0000256" key="3">
    <source>
        <dbReference type="ARBA" id="ARBA00022741"/>
    </source>
</evidence>
<dbReference type="GO" id="GO:0008865">
    <property type="term" value="F:fructokinase activity"/>
    <property type="evidence" value="ECO:0007669"/>
    <property type="project" value="UniProtKB-EC"/>
</dbReference>
<dbReference type="RefSeq" id="WP_204416216.1">
    <property type="nucleotide sequence ID" value="NZ_JAFBED010000004.1"/>
</dbReference>
<keyword evidence="8" id="KW-1185">Reference proteome</keyword>
<reference evidence="7 8" key="1">
    <citation type="submission" date="2021-01" db="EMBL/GenBank/DDBJ databases">
        <title>Genomic Encyclopedia of Type Strains, Phase IV (KMG-IV): sequencing the most valuable type-strain genomes for metagenomic binning, comparative biology and taxonomic classification.</title>
        <authorList>
            <person name="Goeker M."/>
        </authorList>
    </citation>
    <scope>NUCLEOTIDE SEQUENCE [LARGE SCALE GENOMIC DNA]</scope>
    <source>
        <strain evidence="7 8">DSM 25879</strain>
    </source>
</reference>
<feature type="domain" description="Carbohydrate kinase PfkB" evidence="6">
    <location>
        <begin position="5"/>
        <end position="302"/>
    </location>
</feature>
<evidence type="ECO:0000256" key="5">
    <source>
        <dbReference type="ARBA" id="ARBA00022840"/>
    </source>
</evidence>
<protein>
    <submittedName>
        <fullName evidence="7">Fructokinase</fullName>
        <ecNumber evidence="7">2.7.1.4</ecNumber>
    </submittedName>
</protein>
<accession>A0ABS2P251</accession>
<sequence>MKKSQVIIYGDAFVDYIAKDTTNESYIIHLGGAALNIAVGLSRLDVPTQLITVTGENETGKFARRELMKEGVGLEYAQKIPEKQVSGVYVHLLPGGERSFHKYVDETPDIQVKKSQVDPEAFLSASIFHISSGTMFHPVALGTTHHSVKLAKSAGALLSLDVNIRRQRWENEKQCRNTIRSFFPEVDILKLTEEELLFLTKASCIEAGIADLVQFDIPLILVTVGESGTYAVQNQIIHHFSVEKVATVDTTGAGDAFMAGILRYVHIKGIPSTVEALSDCVEFANRLGALATTKQGAMTAMPRLEEINSS</sequence>
<dbReference type="PANTHER" id="PTHR43085:SF1">
    <property type="entry name" value="PSEUDOURIDINE KINASE-RELATED"/>
    <property type="match status" value="1"/>
</dbReference>
<dbReference type="SUPFAM" id="SSF53613">
    <property type="entry name" value="Ribokinase-like"/>
    <property type="match status" value="1"/>
</dbReference>
<dbReference type="InterPro" id="IPR050306">
    <property type="entry name" value="PfkB_Carbo_kinase"/>
</dbReference>
<evidence type="ECO:0000313" key="8">
    <source>
        <dbReference type="Proteomes" id="UP000737402"/>
    </source>
</evidence>
<evidence type="ECO:0000259" key="6">
    <source>
        <dbReference type="Pfam" id="PF00294"/>
    </source>
</evidence>
<keyword evidence="4" id="KW-0418">Kinase</keyword>
<dbReference type="EC" id="2.7.1.4" evidence="7"/>
<evidence type="ECO:0000313" key="7">
    <source>
        <dbReference type="EMBL" id="MBM7620510.1"/>
    </source>
</evidence>
<evidence type="ECO:0000256" key="2">
    <source>
        <dbReference type="ARBA" id="ARBA00022679"/>
    </source>
</evidence>
<dbReference type="InterPro" id="IPR011611">
    <property type="entry name" value="PfkB_dom"/>
</dbReference>
<gene>
    <name evidence="7" type="ORF">JOC95_002363</name>
</gene>
<name>A0ABS2P251_9BACI</name>
<proteinExistence type="inferred from homology"/>
<dbReference type="CDD" id="cd01167">
    <property type="entry name" value="bac_FRK"/>
    <property type="match status" value="1"/>
</dbReference>
<dbReference type="InterPro" id="IPR029056">
    <property type="entry name" value="Ribokinase-like"/>
</dbReference>
<keyword evidence="3" id="KW-0547">Nucleotide-binding</keyword>
<comment type="caution">
    <text evidence="7">The sequence shown here is derived from an EMBL/GenBank/DDBJ whole genome shotgun (WGS) entry which is preliminary data.</text>
</comment>
<keyword evidence="2 7" id="KW-0808">Transferase</keyword>
<dbReference type="Pfam" id="PF00294">
    <property type="entry name" value="PfkB"/>
    <property type="match status" value="1"/>
</dbReference>
<dbReference type="PANTHER" id="PTHR43085">
    <property type="entry name" value="HEXOKINASE FAMILY MEMBER"/>
    <property type="match status" value="1"/>
</dbReference>
<dbReference type="Proteomes" id="UP000737402">
    <property type="component" value="Unassembled WGS sequence"/>
</dbReference>